<evidence type="ECO:0000313" key="2">
    <source>
        <dbReference type="Proteomes" id="UP001145050"/>
    </source>
</evidence>
<gene>
    <name evidence="1" type="ORF">NC797_00320</name>
</gene>
<dbReference type="AlphaFoldDB" id="A0A9X4AKL1"/>
<dbReference type="InterPro" id="IPR021415">
    <property type="entry name" value="SAV0927-like"/>
</dbReference>
<reference evidence="1" key="1">
    <citation type="submission" date="2022-06" db="EMBL/GenBank/DDBJ databases">
        <title>Aquibacillus sp. a new bacterium isolated from soil saline samples.</title>
        <authorList>
            <person name="Galisteo C."/>
            <person name="De La Haba R."/>
            <person name="Sanchez-Porro C."/>
            <person name="Ventosa A."/>
        </authorList>
    </citation>
    <scope>NUCLEOTIDE SEQUENCE</scope>
    <source>
        <strain evidence="1">3ASR75-11</strain>
    </source>
</reference>
<dbReference type="Proteomes" id="UP001145050">
    <property type="component" value="Unassembled WGS sequence"/>
</dbReference>
<dbReference type="RefSeq" id="WP_272434584.1">
    <property type="nucleotide sequence ID" value="NZ_JAMQKB010000001.1"/>
</dbReference>
<proteinExistence type="predicted"/>
<name>A0A9X4AKL1_9BACI</name>
<organism evidence="1 2">
    <name type="scientific">Terrihalobacillus insolitus</name>
    <dbReference type="NCBI Taxonomy" id="2950438"/>
    <lineage>
        <taxon>Bacteria</taxon>
        <taxon>Bacillati</taxon>
        <taxon>Bacillota</taxon>
        <taxon>Bacilli</taxon>
        <taxon>Bacillales</taxon>
        <taxon>Bacillaceae</taxon>
        <taxon>Terrihalobacillus</taxon>
    </lineage>
</organism>
<evidence type="ECO:0000313" key="1">
    <source>
        <dbReference type="EMBL" id="MDC3422949.1"/>
    </source>
</evidence>
<comment type="caution">
    <text evidence="1">The sequence shown here is derived from an EMBL/GenBank/DDBJ whole genome shotgun (WGS) entry which is preliminary data.</text>
</comment>
<accession>A0A9X4AKL1</accession>
<dbReference type="Pfam" id="PF11256">
    <property type="entry name" value="SAV0927-like"/>
    <property type="match status" value="1"/>
</dbReference>
<sequence length="91" mass="10949">MENNWTTIIDETELMKSRIVSFKGYYHRYDLIIFQSDRFKGKQLVVDLQSNRFSLLDQVTLEEEALLEHDLNYTEVEADDLRRFLRSHFSS</sequence>
<dbReference type="EMBL" id="JAMQKB010000001">
    <property type="protein sequence ID" value="MDC3422949.1"/>
    <property type="molecule type" value="Genomic_DNA"/>
</dbReference>
<keyword evidence="2" id="KW-1185">Reference proteome</keyword>
<protein>
    <submittedName>
        <fullName evidence="1">DUF3055 domain-containing protein</fullName>
    </submittedName>
</protein>